<feature type="domain" description="C2H2-type" evidence="6">
    <location>
        <begin position="21"/>
        <end position="48"/>
    </location>
</feature>
<dbReference type="FunFam" id="3.30.160.60:FF:002343">
    <property type="entry name" value="Zinc finger protein 33A"/>
    <property type="match status" value="1"/>
</dbReference>
<keyword evidence="2" id="KW-0677">Repeat</keyword>
<feature type="non-terminal residue" evidence="7">
    <location>
        <position position="1"/>
    </location>
</feature>
<dbReference type="EMBL" id="VWPX01005491">
    <property type="protein sequence ID" value="NWI11648.1"/>
    <property type="molecule type" value="Genomic_DNA"/>
</dbReference>
<evidence type="ECO:0000313" key="8">
    <source>
        <dbReference type="Proteomes" id="UP000545332"/>
    </source>
</evidence>
<dbReference type="Pfam" id="PF00096">
    <property type="entry name" value="zf-C2H2"/>
    <property type="match status" value="1"/>
</dbReference>
<dbReference type="PROSITE" id="PS00028">
    <property type="entry name" value="ZINC_FINGER_C2H2_1"/>
    <property type="match status" value="1"/>
</dbReference>
<evidence type="ECO:0000256" key="4">
    <source>
        <dbReference type="ARBA" id="ARBA00022833"/>
    </source>
</evidence>
<dbReference type="InterPro" id="IPR036236">
    <property type="entry name" value="Znf_C2H2_sf"/>
</dbReference>
<dbReference type="Proteomes" id="UP000545332">
    <property type="component" value="Unassembled WGS sequence"/>
</dbReference>
<gene>
    <name evidence="7" type="primary">Zg17</name>
    <name evidence="7" type="ORF">CRYSOU_R15099</name>
</gene>
<sequence>RFKRSSNLQEHRRIHTGERPFGCGGCAKSFKTPYELQRHALTHRAERPFKCADCGKDFPASGALLLH</sequence>
<proteinExistence type="predicted"/>
<dbReference type="OrthoDB" id="3437960at2759"/>
<feature type="non-terminal residue" evidence="7">
    <location>
        <position position="67"/>
    </location>
</feature>
<dbReference type="GO" id="GO:0000978">
    <property type="term" value="F:RNA polymerase II cis-regulatory region sequence-specific DNA binding"/>
    <property type="evidence" value="ECO:0007669"/>
    <property type="project" value="TreeGrafter"/>
</dbReference>
<dbReference type="PROSITE" id="PS50157">
    <property type="entry name" value="ZINC_FINGER_C2H2_2"/>
    <property type="match status" value="3"/>
</dbReference>
<comment type="caution">
    <text evidence="7">The sequence shown here is derived from an EMBL/GenBank/DDBJ whole genome shotgun (WGS) entry which is preliminary data.</text>
</comment>
<dbReference type="FunFam" id="3.30.160.60:FF:000446">
    <property type="entry name" value="Zinc finger protein"/>
    <property type="match status" value="1"/>
</dbReference>
<protein>
    <submittedName>
        <fullName evidence="7">ZG17 protein</fullName>
    </submittedName>
</protein>
<keyword evidence="3 5" id="KW-0863">Zinc-finger</keyword>
<name>A0A7K4K7N1_9AVES</name>
<dbReference type="InterPro" id="IPR013087">
    <property type="entry name" value="Znf_C2H2_type"/>
</dbReference>
<keyword evidence="1" id="KW-0479">Metal-binding</keyword>
<dbReference type="PANTHER" id="PTHR23235">
    <property type="entry name" value="KRUEPPEL-LIKE TRANSCRIPTION FACTOR"/>
    <property type="match status" value="1"/>
</dbReference>
<evidence type="ECO:0000256" key="5">
    <source>
        <dbReference type="PROSITE-ProRule" id="PRU00042"/>
    </source>
</evidence>
<dbReference type="SUPFAM" id="SSF57667">
    <property type="entry name" value="beta-beta-alpha zinc fingers"/>
    <property type="match status" value="1"/>
</dbReference>
<evidence type="ECO:0000313" key="7">
    <source>
        <dbReference type="EMBL" id="NWI11648.1"/>
    </source>
</evidence>
<organism evidence="7 8">
    <name type="scientific">Crypturellus soui</name>
    <dbReference type="NCBI Taxonomy" id="458187"/>
    <lineage>
        <taxon>Eukaryota</taxon>
        <taxon>Metazoa</taxon>
        <taxon>Chordata</taxon>
        <taxon>Craniata</taxon>
        <taxon>Vertebrata</taxon>
        <taxon>Euteleostomi</taxon>
        <taxon>Archelosauria</taxon>
        <taxon>Archosauria</taxon>
        <taxon>Dinosauria</taxon>
        <taxon>Saurischia</taxon>
        <taxon>Theropoda</taxon>
        <taxon>Coelurosauria</taxon>
        <taxon>Aves</taxon>
        <taxon>Palaeognathae</taxon>
        <taxon>Tinamiformes</taxon>
        <taxon>Tinamidae</taxon>
        <taxon>Crypturellus</taxon>
    </lineage>
</organism>
<dbReference type="GO" id="GO:0008270">
    <property type="term" value="F:zinc ion binding"/>
    <property type="evidence" value="ECO:0007669"/>
    <property type="project" value="UniProtKB-KW"/>
</dbReference>
<evidence type="ECO:0000256" key="3">
    <source>
        <dbReference type="ARBA" id="ARBA00022771"/>
    </source>
</evidence>
<feature type="domain" description="C2H2-type" evidence="6">
    <location>
        <begin position="49"/>
        <end position="67"/>
    </location>
</feature>
<accession>A0A7K4K7N1</accession>
<dbReference type="PANTHER" id="PTHR23235:SF120">
    <property type="entry name" value="KRUPPEL-LIKE FACTOR 15"/>
    <property type="match status" value="1"/>
</dbReference>
<reference evidence="7 8" key="1">
    <citation type="submission" date="2019-09" db="EMBL/GenBank/DDBJ databases">
        <title>Bird 10,000 Genomes (B10K) Project - Family phase.</title>
        <authorList>
            <person name="Zhang G."/>
        </authorList>
    </citation>
    <scope>NUCLEOTIDE SEQUENCE [LARGE SCALE GENOMIC DNA]</scope>
    <source>
        <strain evidence="7">B10K-MSB-42743</strain>
        <tissue evidence="7">Heart</tissue>
    </source>
</reference>
<keyword evidence="4" id="KW-0862">Zinc</keyword>
<evidence type="ECO:0000256" key="2">
    <source>
        <dbReference type="ARBA" id="ARBA00022737"/>
    </source>
</evidence>
<dbReference type="Gene3D" id="3.30.160.60">
    <property type="entry name" value="Classic Zinc Finger"/>
    <property type="match status" value="3"/>
</dbReference>
<keyword evidence="8" id="KW-1185">Reference proteome</keyword>
<feature type="domain" description="C2H2-type" evidence="6">
    <location>
        <begin position="1"/>
        <end position="20"/>
    </location>
</feature>
<dbReference type="GO" id="GO:0000981">
    <property type="term" value="F:DNA-binding transcription factor activity, RNA polymerase II-specific"/>
    <property type="evidence" value="ECO:0007669"/>
    <property type="project" value="TreeGrafter"/>
</dbReference>
<evidence type="ECO:0000259" key="6">
    <source>
        <dbReference type="PROSITE" id="PS50157"/>
    </source>
</evidence>
<evidence type="ECO:0000256" key="1">
    <source>
        <dbReference type="ARBA" id="ARBA00022723"/>
    </source>
</evidence>
<dbReference type="AlphaFoldDB" id="A0A7K4K7N1"/>